<dbReference type="EMBL" id="CP123385">
    <property type="protein sequence ID" value="XCC96531.1"/>
    <property type="molecule type" value="Genomic_DNA"/>
</dbReference>
<proteinExistence type="predicted"/>
<evidence type="ECO:0000313" key="1">
    <source>
        <dbReference type="EMBL" id="XCC96531.1"/>
    </source>
</evidence>
<dbReference type="AlphaFoldDB" id="A0AAU8AP90"/>
<gene>
    <name evidence="1" type="ORF">PVT71_17830</name>
</gene>
<accession>A0AAU8AP90</accession>
<sequence length="267" mass="29402">MFFKSNPSIPPHWASLYKALADDIRARARGRKILLVSHKGNWGDALIVQGARNFLRWHGFGFIELRGSRAIGRDMAKTRAQYPPDQFYPVFTAGGSISPLYGHSAKLAQASQAYEGGTILPATCGLPAQSIGLHPECTLWVRERGESAANHPSGRFCHDMAFFSPAYRFPKLRGEGIFMRRDRERPAGARDEGIDLSEFGSDRSPVWPFFAIVGSHRKIRTNRLHVAIASAICGVSCELSQGATSKISDVHAASLAEYGQTVTLMRD</sequence>
<evidence type="ECO:0008006" key="2">
    <source>
        <dbReference type="Google" id="ProtNLM"/>
    </source>
</evidence>
<name>A0AAU8AP90_9RHOB</name>
<reference evidence="1" key="1">
    <citation type="submission" date="2023-02" db="EMBL/GenBank/DDBJ databases">
        <title>Description and genomic characterization of Salipiger bruguierae sp. nov., isolated from the sediment of mangrove plant Bruguiera sexangula.</title>
        <authorList>
            <person name="Long M."/>
        </authorList>
    </citation>
    <scope>NUCLEOTIDE SEQUENCE</scope>
    <source>
        <strain evidence="1">H15</strain>
    </source>
</reference>
<organism evidence="1">
    <name type="scientific">Alloyangia sp. H15</name>
    <dbReference type="NCBI Taxonomy" id="3029062"/>
    <lineage>
        <taxon>Bacteria</taxon>
        <taxon>Pseudomonadati</taxon>
        <taxon>Pseudomonadota</taxon>
        <taxon>Alphaproteobacteria</taxon>
        <taxon>Rhodobacterales</taxon>
        <taxon>Roseobacteraceae</taxon>
        <taxon>Alloyangia</taxon>
    </lineage>
</organism>
<dbReference type="RefSeq" id="WP_353475414.1">
    <property type="nucleotide sequence ID" value="NZ_CP123385.1"/>
</dbReference>
<protein>
    <recommendedName>
        <fullName evidence="2">Polysaccharide pyruvyl transferase domain-containing protein</fullName>
    </recommendedName>
</protein>